<protein>
    <submittedName>
        <fullName evidence="3">PadR family transcriptional regulator</fullName>
    </submittedName>
</protein>
<sequence length="114" mass="12343">MTLPLSALDFHVLVALADEDLYGYALMKAVDEQSGGVVSPEIGSLYRVLARLTAEGLVEDAPTPADAESPHPGRPRRYYRLTDRGRGVARDETARLQRAVSVARAANLTPGREP</sequence>
<evidence type="ECO:0000256" key="1">
    <source>
        <dbReference type="SAM" id="MobiDB-lite"/>
    </source>
</evidence>
<comment type="caution">
    <text evidence="3">The sequence shown here is derived from an EMBL/GenBank/DDBJ whole genome shotgun (WGS) entry which is preliminary data.</text>
</comment>
<dbReference type="SUPFAM" id="SSF46785">
    <property type="entry name" value="Winged helix' DNA-binding domain"/>
    <property type="match status" value="1"/>
</dbReference>
<evidence type="ECO:0000259" key="2">
    <source>
        <dbReference type="Pfam" id="PF03551"/>
    </source>
</evidence>
<dbReference type="RefSeq" id="WP_405284283.1">
    <property type="nucleotide sequence ID" value="NZ_CP144380.1"/>
</dbReference>
<proteinExistence type="predicted"/>
<keyword evidence="4" id="KW-1185">Reference proteome</keyword>
<dbReference type="PANTHER" id="PTHR33169:SF13">
    <property type="entry name" value="PADR-FAMILY TRANSCRIPTIONAL REGULATOR"/>
    <property type="match status" value="1"/>
</dbReference>
<dbReference type="EMBL" id="JBBHLI010000003">
    <property type="protein sequence ID" value="MEK9500762.1"/>
    <property type="molecule type" value="Genomic_DNA"/>
</dbReference>
<feature type="domain" description="Transcription regulator PadR N-terminal" evidence="2">
    <location>
        <begin position="12"/>
        <end position="88"/>
    </location>
</feature>
<dbReference type="Pfam" id="PF03551">
    <property type="entry name" value="PadR"/>
    <property type="match status" value="1"/>
</dbReference>
<name>A0ABU9E7R3_9BACT</name>
<feature type="region of interest" description="Disordered" evidence="1">
    <location>
        <begin position="59"/>
        <end position="79"/>
    </location>
</feature>
<accession>A0ABU9E7R3</accession>
<gene>
    <name evidence="3" type="ORF">WI372_07225</name>
</gene>
<dbReference type="Gene3D" id="1.10.10.10">
    <property type="entry name" value="Winged helix-like DNA-binding domain superfamily/Winged helix DNA-binding domain"/>
    <property type="match status" value="1"/>
</dbReference>
<evidence type="ECO:0000313" key="3">
    <source>
        <dbReference type="EMBL" id="MEK9500762.1"/>
    </source>
</evidence>
<dbReference type="InterPro" id="IPR005149">
    <property type="entry name" value="Tscrpt_reg_PadR_N"/>
</dbReference>
<dbReference type="PANTHER" id="PTHR33169">
    <property type="entry name" value="PADR-FAMILY TRANSCRIPTIONAL REGULATOR"/>
    <property type="match status" value="1"/>
</dbReference>
<reference evidence="3 4" key="1">
    <citation type="submission" date="2024-02" db="EMBL/GenBank/DDBJ databases">
        <title>A novel Gemmatimonadota bacterium.</title>
        <authorList>
            <person name="Du Z.-J."/>
            <person name="Ye Y.-Q."/>
        </authorList>
    </citation>
    <scope>NUCLEOTIDE SEQUENCE [LARGE SCALE GENOMIC DNA]</scope>
    <source>
        <strain evidence="3 4">DH-20</strain>
    </source>
</reference>
<dbReference type="InterPro" id="IPR052509">
    <property type="entry name" value="Metal_resp_DNA-bind_regulator"/>
</dbReference>
<dbReference type="InterPro" id="IPR036388">
    <property type="entry name" value="WH-like_DNA-bd_sf"/>
</dbReference>
<dbReference type="InterPro" id="IPR036390">
    <property type="entry name" value="WH_DNA-bd_sf"/>
</dbReference>
<organism evidence="3 4">
    <name type="scientific">Gaopeijia maritima</name>
    <dbReference type="NCBI Taxonomy" id="3119007"/>
    <lineage>
        <taxon>Bacteria</taxon>
        <taxon>Pseudomonadati</taxon>
        <taxon>Gemmatimonadota</taxon>
        <taxon>Longimicrobiia</taxon>
        <taxon>Gaopeijiales</taxon>
        <taxon>Gaopeijiaceae</taxon>
        <taxon>Gaopeijia</taxon>
    </lineage>
</organism>
<evidence type="ECO:0000313" key="4">
    <source>
        <dbReference type="Proteomes" id="UP001484239"/>
    </source>
</evidence>
<dbReference type="Proteomes" id="UP001484239">
    <property type="component" value="Unassembled WGS sequence"/>
</dbReference>